<evidence type="ECO:0000313" key="2">
    <source>
        <dbReference type="Proteomes" id="UP000011116"/>
    </source>
</evidence>
<proteinExistence type="predicted"/>
<dbReference type="EnsemblPlants" id="HORVU.MOREX.r3.5HG0528330.1">
    <property type="protein sequence ID" value="HORVU.MOREX.r3.5HG0528330.1.CDS1"/>
    <property type="gene ID" value="HORVU.MOREX.r3.5HG0528330"/>
</dbReference>
<dbReference type="PANTHER" id="PTHR22874">
    <property type="entry name" value="ACTIVATING MOLECULE IN BECN1-REGULATED AUTOPHAGY PROTEIN 1"/>
    <property type="match status" value="1"/>
</dbReference>
<protein>
    <submittedName>
        <fullName evidence="1">Uncharacterized protein</fullName>
    </submittedName>
</protein>
<dbReference type="InterPro" id="IPR052596">
    <property type="entry name" value="AMBRA1_autophagy"/>
</dbReference>
<evidence type="ECO:0000313" key="1">
    <source>
        <dbReference type="EnsemblPlants" id="HORVU.MOREX.r3.5HG0528330.1.CDS1"/>
    </source>
</evidence>
<dbReference type="Gramene" id="HORVU.MOREX.r3.5HG0528330.1">
    <property type="protein sequence ID" value="HORVU.MOREX.r3.5HG0528330.1.CDS1"/>
    <property type="gene ID" value="HORVU.MOREX.r3.5HG0528330"/>
</dbReference>
<dbReference type="Proteomes" id="UP000011116">
    <property type="component" value="Chromosome 5H"/>
</dbReference>
<accession>M0XT86</accession>
<reference evidence="2" key="1">
    <citation type="journal article" date="2012" name="Nature">
        <title>A physical, genetic and functional sequence assembly of the barley genome.</title>
        <authorList>
            <consortium name="The International Barley Genome Sequencing Consortium"/>
            <person name="Mayer K.F."/>
            <person name="Waugh R."/>
            <person name="Brown J.W."/>
            <person name="Schulman A."/>
            <person name="Langridge P."/>
            <person name="Platzer M."/>
            <person name="Fincher G.B."/>
            <person name="Muehlbauer G.J."/>
            <person name="Sato K."/>
            <person name="Close T.J."/>
            <person name="Wise R.P."/>
            <person name="Stein N."/>
        </authorList>
    </citation>
    <scope>NUCLEOTIDE SEQUENCE [LARGE SCALE GENOMIC DNA]</scope>
    <source>
        <strain evidence="2">cv. Morex</strain>
    </source>
</reference>
<dbReference type="Gramene" id="HORVU.MOREX.r2.5HG0439510.1">
    <property type="protein sequence ID" value="HORVU.MOREX.r2.5HG0439510.1.CDS.1"/>
    <property type="gene ID" value="HORVU.MOREX.r2.5HG0439510"/>
</dbReference>
<organism evidence="1 2">
    <name type="scientific">Hordeum vulgare subsp. vulgare</name>
    <name type="common">Domesticated barley</name>
    <dbReference type="NCBI Taxonomy" id="112509"/>
    <lineage>
        <taxon>Eukaryota</taxon>
        <taxon>Viridiplantae</taxon>
        <taxon>Streptophyta</taxon>
        <taxon>Embryophyta</taxon>
        <taxon>Tracheophyta</taxon>
        <taxon>Spermatophyta</taxon>
        <taxon>Magnoliopsida</taxon>
        <taxon>Liliopsida</taxon>
        <taxon>Poales</taxon>
        <taxon>Poaceae</taxon>
        <taxon>BOP clade</taxon>
        <taxon>Pooideae</taxon>
        <taxon>Triticodae</taxon>
        <taxon>Triticeae</taxon>
        <taxon>Hordeinae</taxon>
        <taxon>Hordeum</taxon>
    </lineage>
</organism>
<dbReference type="PANTHER" id="PTHR22874:SF1">
    <property type="entry name" value="ACTIVATING MOLECULE IN BECN1-REGULATED AUTOPHAGY PROTEIN 1"/>
    <property type="match status" value="1"/>
</dbReference>
<reference evidence="1" key="2">
    <citation type="submission" date="2020-10" db="EMBL/GenBank/DDBJ databases">
        <authorList>
            <person name="Scholz U."/>
            <person name="Mascher M."/>
            <person name="Fiebig A."/>
        </authorList>
    </citation>
    <scope>NUCLEOTIDE SEQUENCE [LARGE SCALE GENOMIC DNA]</scope>
    <source>
        <strain evidence="1">cv. Morex</strain>
    </source>
</reference>
<dbReference type="AlphaFoldDB" id="M0XT86"/>
<keyword evidence="2" id="KW-1185">Reference proteome</keyword>
<name>M0XT86_HORVV</name>
<dbReference type="ExpressionAtlas" id="M0XT86">
    <property type="expression patterns" value="baseline"/>
</dbReference>
<sequence length="70" mass="8026">MFLLTPGFRMLYFRFDVFRPLANIFELTVHRAESQSLHSWSAKYCPLMPPSRSTIAVAFSLDGRTLASTQ</sequence>
<reference evidence="1" key="3">
    <citation type="submission" date="2022-01" db="UniProtKB">
        <authorList>
            <consortium name="EnsemblPlants"/>
        </authorList>
    </citation>
    <scope>IDENTIFICATION</scope>
    <source>
        <strain evidence="1">subsp. vulgare</strain>
    </source>
</reference>